<feature type="non-terminal residue" evidence="2">
    <location>
        <position position="338"/>
    </location>
</feature>
<evidence type="ECO:0000259" key="1">
    <source>
        <dbReference type="Pfam" id="PF06985"/>
    </source>
</evidence>
<evidence type="ECO:0000313" key="2">
    <source>
        <dbReference type="EMBL" id="KAK0657920.1"/>
    </source>
</evidence>
<feature type="domain" description="Heterokaryon incompatibility" evidence="1">
    <location>
        <begin position="2"/>
        <end position="151"/>
    </location>
</feature>
<protein>
    <submittedName>
        <fullName evidence="2">Heterokaryon incompatibility protein-domain-containing protein</fullName>
    </submittedName>
</protein>
<name>A0AA40D009_9PEZI</name>
<dbReference type="AlphaFoldDB" id="A0AA40D009"/>
<sequence>MYIALSHCWGTSPQLRTLTSNITSFERAIPWASFPETFKHAAITTKKLRISYLWIDSLCIVQDSPEDWKEQSALMGQVYQNSYLCLSALDSRDSTEGLLRTRDSRVQRPFRLWESPPATLKMHGPVFLFPTLNKDMDPAGPLAERAWVLQEELLSPRRVIFGRDMVYWDCISARASEAQPHGIFHQSPLLGISEVDWARLYKGGIGGLLDLSGGDSINSSKDVALFYKSWLLIVQAYSERKITKGSDRLAALAGIAVEFQKATGDAYHAGLWERYMWRELLWYVPSSGSPTFDGRVARKNLEASKPVVGFQAPTWSWASVDARIRYFTSFRPENISDH</sequence>
<gene>
    <name evidence="2" type="ORF">B0T16DRAFT_363197</name>
</gene>
<dbReference type="PANTHER" id="PTHR33112:SF10">
    <property type="entry name" value="TOL"/>
    <property type="match status" value="1"/>
</dbReference>
<dbReference type="PANTHER" id="PTHR33112">
    <property type="entry name" value="DOMAIN PROTEIN, PUTATIVE-RELATED"/>
    <property type="match status" value="1"/>
</dbReference>
<dbReference type="InterPro" id="IPR010730">
    <property type="entry name" value="HET"/>
</dbReference>
<dbReference type="Pfam" id="PF06985">
    <property type="entry name" value="HET"/>
    <property type="match status" value="1"/>
</dbReference>
<comment type="caution">
    <text evidence="2">The sequence shown here is derived from an EMBL/GenBank/DDBJ whole genome shotgun (WGS) entry which is preliminary data.</text>
</comment>
<dbReference type="Proteomes" id="UP001174936">
    <property type="component" value="Unassembled WGS sequence"/>
</dbReference>
<reference evidence="2" key="1">
    <citation type="submission" date="2023-06" db="EMBL/GenBank/DDBJ databases">
        <title>Genome-scale phylogeny and comparative genomics of the fungal order Sordariales.</title>
        <authorList>
            <consortium name="Lawrence Berkeley National Laboratory"/>
            <person name="Hensen N."/>
            <person name="Bonometti L."/>
            <person name="Westerberg I."/>
            <person name="Brannstrom I.O."/>
            <person name="Guillou S."/>
            <person name="Cros-Aarteil S."/>
            <person name="Calhoun S."/>
            <person name="Haridas S."/>
            <person name="Kuo A."/>
            <person name="Mondo S."/>
            <person name="Pangilinan J."/>
            <person name="Riley R."/>
            <person name="Labutti K."/>
            <person name="Andreopoulos B."/>
            <person name="Lipzen A."/>
            <person name="Chen C."/>
            <person name="Yanf M."/>
            <person name="Daum C."/>
            <person name="Ng V."/>
            <person name="Clum A."/>
            <person name="Steindorff A."/>
            <person name="Ohm R."/>
            <person name="Martin F."/>
            <person name="Silar P."/>
            <person name="Natvig D."/>
            <person name="Lalanne C."/>
            <person name="Gautier V."/>
            <person name="Ament-Velasquez S.L."/>
            <person name="Kruys A."/>
            <person name="Hutchinson M.I."/>
            <person name="Powell A.J."/>
            <person name="Barry K."/>
            <person name="Miller A.N."/>
            <person name="Grigoriev I.V."/>
            <person name="Debuchy R."/>
            <person name="Gladieux P."/>
            <person name="Thoren M.H."/>
            <person name="Johannesson H."/>
        </authorList>
    </citation>
    <scope>NUCLEOTIDE SEQUENCE</scope>
    <source>
        <strain evidence="2">SMH2532-1</strain>
    </source>
</reference>
<evidence type="ECO:0000313" key="3">
    <source>
        <dbReference type="Proteomes" id="UP001174936"/>
    </source>
</evidence>
<accession>A0AA40D009</accession>
<organism evidence="2 3">
    <name type="scientific">Cercophora newfieldiana</name>
    <dbReference type="NCBI Taxonomy" id="92897"/>
    <lineage>
        <taxon>Eukaryota</taxon>
        <taxon>Fungi</taxon>
        <taxon>Dikarya</taxon>
        <taxon>Ascomycota</taxon>
        <taxon>Pezizomycotina</taxon>
        <taxon>Sordariomycetes</taxon>
        <taxon>Sordariomycetidae</taxon>
        <taxon>Sordariales</taxon>
        <taxon>Lasiosphaeriaceae</taxon>
        <taxon>Cercophora</taxon>
    </lineage>
</organism>
<proteinExistence type="predicted"/>
<dbReference type="EMBL" id="JAULSV010000001">
    <property type="protein sequence ID" value="KAK0657920.1"/>
    <property type="molecule type" value="Genomic_DNA"/>
</dbReference>
<keyword evidence="3" id="KW-1185">Reference proteome</keyword>